<evidence type="ECO:0000313" key="3">
    <source>
        <dbReference type="Proteomes" id="UP000490922"/>
    </source>
</evidence>
<keyword evidence="2" id="KW-0328">Glycosyltransferase</keyword>
<dbReference type="EMBL" id="WAEM01000001">
    <property type="protein sequence ID" value="KAB1157600.1"/>
    <property type="molecule type" value="Genomic_DNA"/>
</dbReference>
<dbReference type="Gene3D" id="3.40.50.2020">
    <property type="match status" value="1"/>
</dbReference>
<proteinExistence type="predicted"/>
<dbReference type="CDD" id="cd06223">
    <property type="entry name" value="PRTases_typeI"/>
    <property type="match status" value="1"/>
</dbReference>
<accession>A0A7J5AJC0</accession>
<reference evidence="2 3" key="1">
    <citation type="submission" date="2019-09" db="EMBL/GenBank/DDBJ databases">
        <title>Flavobacterium sp. nov., isolated from glacier ice.</title>
        <authorList>
            <person name="Liu Q."/>
        </authorList>
    </citation>
    <scope>NUCLEOTIDE SEQUENCE [LARGE SCALE GENOMIC DNA]</scope>
    <source>
        <strain evidence="2 3">NBRC 112527</strain>
    </source>
</reference>
<sequence>MLYNNRQDAAEKLIPLLKEYIDSESVVLAVPRGGVPIGYAIARHYKLPLDLLLIKKIGHPSNPELAIGAVSLEDEILDDYFSISNDYTNKKIKEIRENLKLRFKKFMGNRSSVDLKNKTVLIVDDGIATGNTLLSAIQLVRRKSPKKIIVAVPVAPYDTAVKIRSKVEAFICPNIPVNFRGVGEFYYDFAQVSDEEVIHLMEEMRRTPTKTIKTS</sequence>
<dbReference type="OrthoDB" id="9810066at2"/>
<dbReference type="GO" id="GO:0016757">
    <property type="term" value="F:glycosyltransferase activity"/>
    <property type="evidence" value="ECO:0007669"/>
    <property type="project" value="UniProtKB-KW"/>
</dbReference>
<name>A0A7J5AJC0_9FLAO</name>
<dbReference type="InterPro" id="IPR029057">
    <property type="entry name" value="PRTase-like"/>
</dbReference>
<keyword evidence="2" id="KW-0808">Transferase</keyword>
<feature type="domain" description="Phosphoribosyltransferase" evidence="1">
    <location>
        <begin position="14"/>
        <end position="174"/>
    </location>
</feature>
<dbReference type="Gene3D" id="3.30.1310.20">
    <property type="entry name" value="PRTase-like"/>
    <property type="match status" value="1"/>
</dbReference>
<dbReference type="SUPFAM" id="SSF53271">
    <property type="entry name" value="PRTase-like"/>
    <property type="match status" value="1"/>
</dbReference>
<organism evidence="2 3">
    <name type="scientific">Flavobacterium luteum</name>
    <dbReference type="NCBI Taxonomy" id="2026654"/>
    <lineage>
        <taxon>Bacteria</taxon>
        <taxon>Pseudomonadati</taxon>
        <taxon>Bacteroidota</taxon>
        <taxon>Flavobacteriia</taxon>
        <taxon>Flavobacteriales</taxon>
        <taxon>Flavobacteriaceae</taxon>
        <taxon>Flavobacterium</taxon>
    </lineage>
</organism>
<gene>
    <name evidence="2" type="ORF">F6464_00510</name>
</gene>
<keyword evidence="3" id="KW-1185">Reference proteome</keyword>
<evidence type="ECO:0000313" key="2">
    <source>
        <dbReference type="EMBL" id="KAB1157600.1"/>
    </source>
</evidence>
<dbReference type="Proteomes" id="UP000490922">
    <property type="component" value="Unassembled WGS sequence"/>
</dbReference>
<dbReference type="InterPro" id="IPR000836">
    <property type="entry name" value="PRTase_dom"/>
</dbReference>
<dbReference type="Pfam" id="PF00156">
    <property type="entry name" value="Pribosyltran"/>
    <property type="match status" value="1"/>
</dbReference>
<evidence type="ECO:0000259" key="1">
    <source>
        <dbReference type="Pfam" id="PF00156"/>
    </source>
</evidence>
<comment type="caution">
    <text evidence="2">The sequence shown here is derived from an EMBL/GenBank/DDBJ whole genome shotgun (WGS) entry which is preliminary data.</text>
</comment>
<dbReference type="RefSeq" id="WP_151105794.1">
    <property type="nucleotide sequence ID" value="NZ_WAEM01000001.1"/>
</dbReference>
<dbReference type="AlphaFoldDB" id="A0A7J5AJC0"/>
<protein>
    <submittedName>
        <fullName evidence="2">Phosphoribosyltransferase</fullName>
    </submittedName>
</protein>